<sequence>MPLASPLISTPMAVQPLNLATSPGFLSFNWRTNVFATGLPLVTYLNQLPEEWQDELGPLFARLDRFTREDHAKVPAFARLISSDPPSSFTTGGHVANENSEAARVLFSYGLVDLLCWSLIEPPPPPHPRSNFAGGYLVSVMLDRKNMRQGWTTWIGGFTHNIRTYIAEAEKSLTDLLTGDVSRPQDLIRDTDLTAATLLGMFDAQLTESERYNRIQNLTGVALFLSLITTQDTLIIPDLKTKQASLFGLKNAKELPRDLMYAGSCPTMVMVALAPVLLLGPKAVTVPQRFMDLLKMWNAHDVASSPLLDRLNRAVVRAIAETGILRRPFQSTLGKLWPTLRHILADYPDKGDLEIAHMPIYPLVLPEGIDEISSNEILQPLVTQNPLTPPPTTQIPLIGPSSDRDTAQSGASSLRMLADHIDAGHTLTPPEVPEAVINDPNGQSGSIAVTGGSSEGGTLSSVAGMFVDTTVQPQQEVPQSAMETDLAMPPLPILPPNSVEAALNTAFQSQLTPPPPYNAPSVAIEGKKVSRLTQQAQLVVDEQQFVRRSTRKRQPPAKFEQLTIQPTHLTQARSLKRKRADSSPPPSIDNNGMDQDDLYYRDDFKWRPNVVDLDIVIDSDAALRCDEEVRLYDICGNAVVWQIQAHTTEQLSWIKCVIDHCPDDPKLCHPDTMSPATSTPTFDDRLLEMISGGNLMKAFPICDFSYPDATNEDAISPAPLTALTKAAADVNGKILHCLDIPNYDSPCRNGPNPLASNWVAWLATTEIPFQEKSFPHSEMEWYIAGLPGSHCDFHLDTNGFATRLCAITGRMLILIAKPREQIEQPLTLEYWPAWLHCWGDETVDFDQFDIYPVLLEPGMQLIMRPGTLHAAITIDPCVISGDHFYHTPSLCDSIWAYYHTFVKSETLTNADHSQAAIFSFHKLLALNYLKYIRINSSSSTHIHDSDWQTGHTLDLSREDHIWALIDLCVLIELGAAVYLPSYSRSHPSFNQTTCDNIMAAHGLAHTVLTWLNLNAYSTDNPGLSIYKDVYLQELSHTISNIQNYITERDIDYAKNKSQVTPYVSLNVFNEKLEKVTDSVKGYDNAYMTYLKCLDTPGNGLVEGFSLFGYKFSGLSLRPEKDWVQRDEWISGWSALEHFKGALSIIHPSELESELEDDGVEDADGEEDMHEADEFEQSIDTSDTENNDNNQPSVDVLAEHRIRNRANHPPNDIALKIAAQMQRSLGQVDNTFVDTIANESSQESTSSDDDESSDVQAKTRAPRNSKKDSSKGPHPATLAYYSGKPEFYPLDYAKKLFHRHVALTKPWPSKCTASDVHEAQLCVKEAFEHYQAEGSAVDPSNVNRNMVNLVFSDAATYQGNLKTKARTMVERKYPDFVNELHDTGQESQVKNWDMLEEENREFLSSGQWHSAGVYDDGTGRRGNLNHPAIARLCIEFYYNPKFSPSALAQLFPNDFKHEVPERAVALVATAVYNALKEYESGQFFEHPFTKLSYEQHYESIWNLITRIKTSPYHEEKWTMCRREWAQAGMVYLRKDSESNPRARQVVCHGFDLDD</sequence>
<protein>
    <recommendedName>
        <fullName evidence="2">DUF6532 domain-containing protein</fullName>
    </recommendedName>
</protein>
<proteinExistence type="predicted"/>
<reference evidence="3" key="1">
    <citation type="submission" date="2022-07" db="EMBL/GenBank/DDBJ databases">
        <title>Genome Sequence of Leucocoprinus birnbaumii.</title>
        <authorList>
            <person name="Buettner E."/>
        </authorList>
    </citation>
    <scope>NUCLEOTIDE SEQUENCE</scope>
    <source>
        <strain evidence="3">VT141</strain>
    </source>
</reference>
<feature type="region of interest" description="Disordered" evidence="1">
    <location>
        <begin position="1149"/>
        <end position="1191"/>
    </location>
</feature>
<evidence type="ECO:0000256" key="1">
    <source>
        <dbReference type="SAM" id="MobiDB-lite"/>
    </source>
</evidence>
<evidence type="ECO:0000259" key="2">
    <source>
        <dbReference type="Pfam" id="PF20149"/>
    </source>
</evidence>
<evidence type="ECO:0000313" key="4">
    <source>
        <dbReference type="Proteomes" id="UP001213000"/>
    </source>
</evidence>
<feature type="region of interest" description="Disordered" evidence="1">
    <location>
        <begin position="1237"/>
        <end position="1276"/>
    </location>
</feature>
<feature type="region of interest" description="Disordered" evidence="1">
    <location>
        <begin position="570"/>
        <end position="594"/>
    </location>
</feature>
<feature type="domain" description="DUF6532" evidence="2">
    <location>
        <begin position="1292"/>
        <end position="1505"/>
    </location>
</feature>
<keyword evidence="4" id="KW-1185">Reference proteome</keyword>
<comment type="caution">
    <text evidence="3">The sequence shown here is derived from an EMBL/GenBank/DDBJ whole genome shotgun (WGS) entry which is preliminary data.</text>
</comment>
<dbReference type="Pfam" id="PF20149">
    <property type="entry name" value="DUF6532"/>
    <property type="match status" value="1"/>
</dbReference>
<dbReference type="Proteomes" id="UP001213000">
    <property type="component" value="Unassembled WGS sequence"/>
</dbReference>
<evidence type="ECO:0000313" key="3">
    <source>
        <dbReference type="EMBL" id="KAJ3575439.1"/>
    </source>
</evidence>
<organism evidence="3 4">
    <name type="scientific">Leucocoprinus birnbaumii</name>
    <dbReference type="NCBI Taxonomy" id="56174"/>
    <lineage>
        <taxon>Eukaryota</taxon>
        <taxon>Fungi</taxon>
        <taxon>Dikarya</taxon>
        <taxon>Basidiomycota</taxon>
        <taxon>Agaricomycotina</taxon>
        <taxon>Agaricomycetes</taxon>
        <taxon>Agaricomycetidae</taxon>
        <taxon>Agaricales</taxon>
        <taxon>Agaricineae</taxon>
        <taxon>Agaricaceae</taxon>
        <taxon>Leucocoprinus</taxon>
    </lineage>
</organism>
<dbReference type="SUPFAM" id="SSF51197">
    <property type="entry name" value="Clavaminate synthase-like"/>
    <property type="match status" value="1"/>
</dbReference>
<gene>
    <name evidence="3" type="ORF">NP233_g1107</name>
</gene>
<dbReference type="EMBL" id="JANIEX010000037">
    <property type="protein sequence ID" value="KAJ3575439.1"/>
    <property type="molecule type" value="Genomic_DNA"/>
</dbReference>
<dbReference type="InterPro" id="IPR045341">
    <property type="entry name" value="DUF6532"/>
</dbReference>
<feature type="compositionally biased region" description="Acidic residues" evidence="1">
    <location>
        <begin position="1150"/>
        <end position="1185"/>
    </location>
</feature>
<accession>A0AAD5W0Z8</accession>
<name>A0AAD5W0Z8_9AGAR</name>
<dbReference type="Gene3D" id="2.60.120.650">
    <property type="entry name" value="Cupin"/>
    <property type="match status" value="1"/>
</dbReference>